<accession>A2ZKE2</accession>
<name>A2ZKE2_ORYSI</name>
<evidence type="ECO:0000313" key="1">
    <source>
        <dbReference type="EMBL" id="EAY83076.1"/>
    </source>
</evidence>
<dbReference type="Gramene" id="BGIOSGA036211-TA">
    <property type="protein sequence ID" value="BGIOSGA036211-PA"/>
    <property type="gene ID" value="BGIOSGA036211"/>
</dbReference>
<dbReference type="Proteomes" id="UP000007015">
    <property type="component" value="Chromosome 12"/>
</dbReference>
<organism evidence="1 2">
    <name type="scientific">Oryza sativa subsp. indica</name>
    <name type="common">Rice</name>
    <dbReference type="NCBI Taxonomy" id="39946"/>
    <lineage>
        <taxon>Eukaryota</taxon>
        <taxon>Viridiplantae</taxon>
        <taxon>Streptophyta</taxon>
        <taxon>Embryophyta</taxon>
        <taxon>Tracheophyta</taxon>
        <taxon>Spermatophyta</taxon>
        <taxon>Magnoliopsida</taxon>
        <taxon>Liliopsida</taxon>
        <taxon>Poales</taxon>
        <taxon>Poaceae</taxon>
        <taxon>BOP clade</taxon>
        <taxon>Oryzoideae</taxon>
        <taxon>Oryzeae</taxon>
        <taxon>Oryzinae</taxon>
        <taxon>Oryza</taxon>
        <taxon>Oryza sativa</taxon>
    </lineage>
</organism>
<evidence type="ECO:0000313" key="2">
    <source>
        <dbReference type="Proteomes" id="UP000007015"/>
    </source>
</evidence>
<keyword evidence="2" id="KW-1185">Reference proteome</keyword>
<dbReference type="AlphaFoldDB" id="A2ZKE2"/>
<protein>
    <submittedName>
        <fullName evidence="1">Uncharacterized protein</fullName>
    </submittedName>
</protein>
<proteinExistence type="predicted"/>
<reference evidence="1 2" key="1">
    <citation type="journal article" date="2005" name="PLoS Biol.">
        <title>The genomes of Oryza sativa: a history of duplications.</title>
        <authorList>
            <person name="Yu J."/>
            <person name="Wang J."/>
            <person name="Lin W."/>
            <person name="Li S."/>
            <person name="Li H."/>
            <person name="Zhou J."/>
            <person name="Ni P."/>
            <person name="Dong W."/>
            <person name="Hu S."/>
            <person name="Zeng C."/>
            <person name="Zhang J."/>
            <person name="Zhang Y."/>
            <person name="Li R."/>
            <person name="Xu Z."/>
            <person name="Li S."/>
            <person name="Li X."/>
            <person name="Zheng H."/>
            <person name="Cong L."/>
            <person name="Lin L."/>
            <person name="Yin J."/>
            <person name="Geng J."/>
            <person name="Li G."/>
            <person name="Shi J."/>
            <person name="Liu J."/>
            <person name="Lv H."/>
            <person name="Li J."/>
            <person name="Wang J."/>
            <person name="Deng Y."/>
            <person name="Ran L."/>
            <person name="Shi X."/>
            <person name="Wang X."/>
            <person name="Wu Q."/>
            <person name="Li C."/>
            <person name="Ren X."/>
            <person name="Wang J."/>
            <person name="Wang X."/>
            <person name="Li D."/>
            <person name="Liu D."/>
            <person name="Zhang X."/>
            <person name="Ji Z."/>
            <person name="Zhao W."/>
            <person name="Sun Y."/>
            <person name="Zhang Z."/>
            <person name="Bao J."/>
            <person name="Han Y."/>
            <person name="Dong L."/>
            <person name="Ji J."/>
            <person name="Chen P."/>
            <person name="Wu S."/>
            <person name="Liu J."/>
            <person name="Xiao Y."/>
            <person name="Bu D."/>
            <person name="Tan J."/>
            <person name="Yang L."/>
            <person name="Ye C."/>
            <person name="Zhang J."/>
            <person name="Xu J."/>
            <person name="Zhou Y."/>
            <person name="Yu Y."/>
            <person name="Zhang B."/>
            <person name="Zhuang S."/>
            <person name="Wei H."/>
            <person name="Liu B."/>
            <person name="Lei M."/>
            <person name="Yu H."/>
            <person name="Li Y."/>
            <person name="Xu H."/>
            <person name="Wei S."/>
            <person name="He X."/>
            <person name="Fang L."/>
            <person name="Zhang Z."/>
            <person name="Zhang Y."/>
            <person name="Huang X."/>
            <person name="Su Z."/>
            <person name="Tong W."/>
            <person name="Li J."/>
            <person name="Tong Z."/>
            <person name="Li S."/>
            <person name="Ye J."/>
            <person name="Wang L."/>
            <person name="Fang L."/>
            <person name="Lei T."/>
            <person name="Chen C."/>
            <person name="Chen H."/>
            <person name="Xu Z."/>
            <person name="Li H."/>
            <person name="Huang H."/>
            <person name="Zhang F."/>
            <person name="Xu H."/>
            <person name="Li N."/>
            <person name="Zhao C."/>
            <person name="Li S."/>
            <person name="Dong L."/>
            <person name="Huang Y."/>
            <person name="Li L."/>
            <person name="Xi Y."/>
            <person name="Qi Q."/>
            <person name="Li W."/>
            <person name="Zhang B."/>
            <person name="Hu W."/>
            <person name="Zhang Y."/>
            <person name="Tian X."/>
            <person name="Jiao Y."/>
            <person name="Liang X."/>
            <person name="Jin J."/>
            <person name="Gao L."/>
            <person name="Zheng W."/>
            <person name="Hao B."/>
            <person name="Liu S."/>
            <person name="Wang W."/>
            <person name="Yuan L."/>
            <person name="Cao M."/>
            <person name="McDermott J."/>
            <person name="Samudrala R."/>
            <person name="Wang J."/>
            <person name="Wong G.K."/>
            <person name="Yang H."/>
        </authorList>
    </citation>
    <scope>NUCLEOTIDE SEQUENCE [LARGE SCALE GENOMIC DNA]</scope>
    <source>
        <strain evidence="2">cv. 93-11</strain>
    </source>
</reference>
<dbReference type="HOGENOM" id="CLU_2658872_0_0_1"/>
<dbReference type="EMBL" id="CM000137">
    <property type="protein sequence ID" value="EAY83076.1"/>
    <property type="molecule type" value="Genomic_DNA"/>
</dbReference>
<gene>
    <name evidence="1" type="ORF">OsI_38296</name>
</gene>
<sequence length="76" mass="8474">MATKIADMEPWEDPKPKELVRACAGPDFAFFSKGLIEGNDAGNGRLIYESVPSEEDGQWCKGRDDLKFLGYFETQG</sequence>